<protein>
    <submittedName>
        <fullName evidence="1">Uncharacterized protein</fullName>
    </submittedName>
</protein>
<name>A0A811N907_9POAL</name>
<gene>
    <name evidence="1" type="ORF">NCGR_LOCUS13384</name>
</gene>
<dbReference type="EMBL" id="CAJGYO010000003">
    <property type="protein sequence ID" value="CAD6219777.1"/>
    <property type="molecule type" value="Genomic_DNA"/>
</dbReference>
<evidence type="ECO:0000313" key="1">
    <source>
        <dbReference type="EMBL" id="CAD6219777.1"/>
    </source>
</evidence>
<reference evidence="1" key="1">
    <citation type="submission" date="2020-10" db="EMBL/GenBank/DDBJ databases">
        <authorList>
            <person name="Han B."/>
            <person name="Lu T."/>
            <person name="Zhao Q."/>
            <person name="Huang X."/>
            <person name="Zhao Y."/>
        </authorList>
    </citation>
    <scope>NUCLEOTIDE SEQUENCE</scope>
</reference>
<dbReference type="Proteomes" id="UP000604825">
    <property type="component" value="Unassembled WGS sequence"/>
</dbReference>
<sequence>MSRRGCTKEQFFSETDMETINMDNRLKDLMKTDPKVVNKILRNREYAAQLKVQKANHIQDLQRQADALKM</sequence>
<organism evidence="1 2">
    <name type="scientific">Miscanthus lutarioriparius</name>
    <dbReference type="NCBI Taxonomy" id="422564"/>
    <lineage>
        <taxon>Eukaryota</taxon>
        <taxon>Viridiplantae</taxon>
        <taxon>Streptophyta</taxon>
        <taxon>Embryophyta</taxon>
        <taxon>Tracheophyta</taxon>
        <taxon>Spermatophyta</taxon>
        <taxon>Magnoliopsida</taxon>
        <taxon>Liliopsida</taxon>
        <taxon>Poales</taxon>
        <taxon>Poaceae</taxon>
        <taxon>PACMAD clade</taxon>
        <taxon>Panicoideae</taxon>
        <taxon>Andropogonodae</taxon>
        <taxon>Andropogoneae</taxon>
        <taxon>Saccharinae</taxon>
        <taxon>Miscanthus</taxon>
    </lineage>
</organism>
<accession>A0A811N907</accession>
<dbReference type="AlphaFoldDB" id="A0A811N907"/>
<comment type="caution">
    <text evidence="1">The sequence shown here is derived from an EMBL/GenBank/DDBJ whole genome shotgun (WGS) entry which is preliminary data.</text>
</comment>
<evidence type="ECO:0000313" key="2">
    <source>
        <dbReference type="Proteomes" id="UP000604825"/>
    </source>
</evidence>
<keyword evidence="2" id="KW-1185">Reference proteome</keyword>
<proteinExistence type="predicted"/>